<sequence>MKPTASTLSVIALLFAGASALPDPLLPTVFPSSPDAHDASEPQAELGGQYALFSWTRSLPRIPKESSDDFDWEHSIRELVSTLNTAWFGTFSSSLPDAVKVSKATDGIEDWLEVNWDGVPFPLDPSTSDSDDLHEEMVKEYQEQALDTAFDAAEEAEVEDCEGLEYWDVDAWAAEDTKNKAMFEAGREWDLWERVEEFEEMWEDAEEEDNMPLSLVFEYTKKEDVLDGNFDEEDFASYGHPDTGDHDDLKPIHKPKMPSKDPHGPHMNSTIYDLLQKSKHSKRFFEFIKEDKDLSAMLQDKNNNHTVFVPSNKAFDMLDKYKKHHNVSKEMLHNVLLYHIAPGYHQGQDLRFHNTLLSALPAPDLGDDLHQRLRIGLNKKGPTVNFYSQFVMLDVRANNGVIHGLSSILLPPPPVKTILHCLPSEFSTTISALKKTGLLSQIDSKDNPMTLFAPSNHVWKRLGHKVTSFLFSRHGEKYLKAIMKYHIVPDHVLYSDAMAGSYRGGIPPGGAPGHGKPSRPGHGHDGDGEEPGMPGQPGHGGDGDDDGDDDRYEYPFGMAVVNKGVEIMNEMDDKEGLNHGYTHLDMPTLLKNKTLSVDITRMERFLSFRVNGLSEVVISDGITKSGVLHVLDHLLIPPHSLSDHRNPPSLITSDYGVDVDEEDLEQDLDIEVQQFLNIWTPIIRAEEEEEMRVVRGIFERMMQMQEEMQNEQMGGNMEEMPMFVEEVNKMDDDKGSEAFYSFEIGKDTDVEAVMEQVEQAWAKLGDEMRMMYKGEEEEEIISDLEL</sequence>
<dbReference type="InterPro" id="IPR036378">
    <property type="entry name" value="FAS1_dom_sf"/>
</dbReference>
<dbReference type="InterPro" id="IPR050904">
    <property type="entry name" value="Adhesion/Biosynth-related"/>
</dbReference>
<evidence type="ECO:0000259" key="3">
    <source>
        <dbReference type="PROSITE" id="PS50213"/>
    </source>
</evidence>
<keyword evidence="5" id="KW-1185">Reference proteome</keyword>
<name>U4KZQ0_PYROM</name>
<evidence type="ECO:0000313" key="4">
    <source>
        <dbReference type="EMBL" id="CCX07220.1"/>
    </source>
</evidence>
<dbReference type="OrthoDB" id="7700931at2759"/>
<dbReference type="PANTHER" id="PTHR10900:SF125">
    <property type="entry name" value="FAS1 DOMAIN-CONTAINING PROTEIN YLR001C"/>
    <property type="match status" value="1"/>
</dbReference>
<accession>U4KZQ0</accession>
<dbReference type="Gene3D" id="2.30.180.10">
    <property type="entry name" value="FAS1 domain"/>
    <property type="match status" value="2"/>
</dbReference>
<proteinExistence type="predicted"/>
<dbReference type="SMART" id="SM00554">
    <property type="entry name" value="FAS1"/>
    <property type="match status" value="2"/>
</dbReference>
<dbReference type="PANTHER" id="PTHR10900">
    <property type="entry name" value="PERIOSTIN-RELATED"/>
    <property type="match status" value="1"/>
</dbReference>
<feature type="domain" description="FAS1" evidence="3">
    <location>
        <begin position="413"/>
        <end position="635"/>
    </location>
</feature>
<evidence type="ECO:0000256" key="2">
    <source>
        <dbReference type="SAM" id="SignalP"/>
    </source>
</evidence>
<dbReference type="eggNOG" id="ENOG502QX3S">
    <property type="taxonomic scope" value="Eukaryota"/>
</dbReference>
<dbReference type="AlphaFoldDB" id="U4KZQ0"/>
<feature type="region of interest" description="Disordered" evidence="1">
    <location>
        <begin position="505"/>
        <end position="551"/>
    </location>
</feature>
<dbReference type="PROSITE" id="PS50213">
    <property type="entry name" value="FAS1"/>
    <property type="match status" value="2"/>
</dbReference>
<keyword evidence="2" id="KW-0732">Signal</keyword>
<dbReference type="EMBL" id="HF935343">
    <property type="protein sequence ID" value="CCX07220.1"/>
    <property type="molecule type" value="Genomic_DNA"/>
</dbReference>
<dbReference type="InterPro" id="IPR000782">
    <property type="entry name" value="FAS1_domain"/>
</dbReference>
<reference evidence="4 5" key="1">
    <citation type="journal article" date="2013" name="PLoS Genet.">
        <title>The genome and development-dependent transcriptomes of Pyronema confluens: a window into fungal evolution.</title>
        <authorList>
            <person name="Traeger S."/>
            <person name="Altegoer F."/>
            <person name="Freitag M."/>
            <person name="Gabaldon T."/>
            <person name="Kempken F."/>
            <person name="Kumar A."/>
            <person name="Marcet-Houben M."/>
            <person name="Poggeler S."/>
            <person name="Stajich J.E."/>
            <person name="Nowrousian M."/>
        </authorList>
    </citation>
    <scope>NUCLEOTIDE SEQUENCE [LARGE SCALE GENOMIC DNA]</scope>
    <source>
        <strain evidence="5">CBS 100304</strain>
        <tissue evidence="4">Vegetative mycelium</tissue>
    </source>
</reference>
<evidence type="ECO:0000256" key="1">
    <source>
        <dbReference type="SAM" id="MobiDB-lite"/>
    </source>
</evidence>
<feature type="domain" description="FAS1" evidence="3">
    <location>
        <begin position="268"/>
        <end position="409"/>
    </location>
</feature>
<dbReference type="Pfam" id="PF02469">
    <property type="entry name" value="Fasciclin"/>
    <property type="match status" value="2"/>
</dbReference>
<feature type="signal peptide" evidence="2">
    <location>
        <begin position="1"/>
        <end position="20"/>
    </location>
</feature>
<organism evidence="4 5">
    <name type="scientific">Pyronema omphalodes (strain CBS 100304)</name>
    <name type="common">Pyronema confluens</name>
    <dbReference type="NCBI Taxonomy" id="1076935"/>
    <lineage>
        <taxon>Eukaryota</taxon>
        <taxon>Fungi</taxon>
        <taxon>Dikarya</taxon>
        <taxon>Ascomycota</taxon>
        <taxon>Pezizomycotina</taxon>
        <taxon>Pezizomycetes</taxon>
        <taxon>Pezizales</taxon>
        <taxon>Pyronemataceae</taxon>
        <taxon>Pyronema</taxon>
    </lineage>
</organism>
<dbReference type="Proteomes" id="UP000018144">
    <property type="component" value="Unassembled WGS sequence"/>
</dbReference>
<protein>
    <submittedName>
        <fullName evidence="4">Similar to Stabilin-2 acc. no. Q8WWQ8</fullName>
    </submittedName>
</protein>
<dbReference type="STRING" id="1076935.U4KZQ0"/>
<gene>
    <name evidence="4" type="ORF">PCON_06809</name>
</gene>
<evidence type="ECO:0000313" key="5">
    <source>
        <dbReference type="Proteomes" id="UP000018144"/>
    </source>
</evidence>
<dbReference type="SUPFAM" id="SSF82153">
    <property type="entry name" value="FAS1 domain"/>
    <property type="match status" value="2"/>
</dbReference>
<feature type="chain" id="PRO_5004651192" evidence="2">
    <location>
        <begin position="21"/>
        <end position="786"/>
    </location>
</feature>